<dbReference type="Pfam" id="PF02836">
    <property type="entry name" value="Glyco_hydro_2_C"/>
    <property type="match status" value="1"/>
</dbReference>
<organism evidence="8 9">
    <name type="scientific">Gemmatirosa kalamazoonensis</name>
    <dbReference type="NCBI Taxonomy" id="861299"/>
    <lineage>
        <taxon>Bacteria</taxon>
        <taxon>Pseudomonadati</taxon>
        <taxon>Gemmatimonadota</taxon>
        <taxon>Gemmatimonadia</taxon>
        <taxon>Gemmatimonadales</taxon>
        <taxon>Gemmatimonadaceae</taxon>
        <taxon>Gemmatirosa</taxon>
    </lineage>
</organism>
<dbReference type="Gene3D" id="2.60.120.260">
    <property type="entry name" value="Galactose-binding domain-like"/>
    <property type="match status" value="1"/>
</dbReference>
<keyword evidence="3" id="KW-0326">Glycosidase</keyword>
<dbReference type="PANTHER" id="PTHR42732:SF2">
    <property type="entry name" value="BETA-MANNOSIDASE"/>
    <property type="match status" value="1"/>
</dbReference>
<dbReference type="Gene3D" id="3.20.20.80">
    <property type="entry name" value="Glycosidases"/>
    <property type="match status" value="1"/>
</dbReference>
<dbReference type="InterPro" id="IPR008979">
    <property type="entry name" value="Galactose-bd-like_sf"/>
</dbReference>
<evidence type="ECO:0000259" key="6">
    <source>
        <dbReference type="Pfam" id="PF02836"/>
    </source>
</evidence>
<dbReference type="InParanoid" id="W0RMJ5"/>
<dbReference type="SUPFAM" id="SSF51445">
    <property type="entry name" value="(Trans)glycosidases"/>
    <property type="match status" value="1"/>
</dbReference>
<name>W0RMJ5_9BACT</name>
<dbReference type="InterPro" id="IPR036156">
    <property type="entry name" value="Beta-gal/glucu_dom_sf"/>
</dbReference>
<proteinExistence type="inferred from homology"/>
<keyword evidence="2 8" id="KW-0378">Hydrolase</keyword>
<feature type="domain" description="Glycoside hydrolase family 2 catalytic" evidence="6">
    <location>
        <begin position="395"/>
        <end position="472"/>
    </location>
</feature>
<gene>
    <name evidence="8" type="ORF">J421_4459</name>
</gene>
<sequence>MRLLAALALLLGTAASAQPSDSIPLPEHPRPDFERAEWLNLNGRWRFAFDARDEGERLGWPSGTATFAHRILVPFSWGAPASGVPDSADIGWYAREVTVPEAWRGRRVFLVFGASDWRTSAWLDGVKLGEYQGGYTPFSLELPRDVSLGTAHRLVVRVDDTPHDFKLEGKQGYGKARGMWQTVYLEARGGDPLEAVHFTPRTDLAGVRVDARLREPAPRDLTLRLTFTNRDGQPTVTARIPRGATTARLDVPLPNAHRWSLDDPFLHEVTASVTGEGIVEDRVRTYFGMRTISVANLPGTTYPYVAINGKPVFLELALDQAYHPTGFYTFPTDSILRDEILRARRIGLNGLREHIKVEAPRKLYWADKLGVLIMADVPNWWGQPDSLGFREHEVALRGMIDRDYNHPAVFSWITFNETWGLLTKVDGRDRYLPETQRKVASVYRLAKSLDSTRLVEDNSVCCRRGHTETDLNSWHEYQPGWEWERLLDRFSDSTFAGSPWNFERPWTQGRQPMLNSEFGNVWGYEGSTGDVDWSWDYHRAVDAFRRHPKLSGWLYTEHHDVINEWNGYWRFDRSNKETGFGDLVSGMTLNDLHAPLYLAVGAPDLSTAVRPGTRVDVPLYASFLTSSTAYGDSLLLRAELYGWNALGERKSYATTTRRVPYRPYLSQALAPLPVTMPNEPAVAVLAVRLEDAGGTVLQRNFTTFIVEGEPPADATLATGERVRVARVPAARVADSRWSLKQWSILDGLKMDGAGSGFFEYRIPWPDGLDARQVAGATFLVEASAKRLNGKDRDSTMKQAGDYMRGGGFHDPSANPNSYPMTGDTKFPSAVTVRVNGELAGRWELADDPADSRGILSWHSQLRDRKLREAGSYGQLVRVPIPAAALAAAARTGQVLVRLEVDDALPGGLAIYGSRFGRYPVDPTVLFLLRDARPAATPR</sequence>
<reference evidence="8 9" key="1">
    <citation type="journal article" date="2014" name="Genome Announc.">
        <title>Genome Sequence and Methylome of Soil Bacterium Gemmatirosa kalamazoonensis KBS708T, a Member of the Rarely Cultivated Gemmatimonadetes Phylum.</title>
        <authorList>
            <person name="Debruyn J.M."/>
            <person name="Radosevich M."/>
            <person name="Wommack K.E."/>
            <person name="Polson S.W."/>
            <person name="Hauser L.J."/>
            <person name="Fawaz M.N."/>
            <person name="Korlach J."/>
            <person name="Tsai Y.C."/>
        </authorList>
    </citation>
    <scope>NUCLEOTIDE SEQUENCE [LARGE SCALE GENOMIC DNA]</scope>
    <source>
        <strain evidence="8 9">KBS708</strain>
    </source>
</reference>
<feature type="domain" description="Glycoside hydrolase family 2 immunoglobulin-like beta-sandwich" evidence="5">
    <location>
        <begin position="195"/>
        <end position="290"/>
    </location>
</feature>
<dbReference type="RefSeq" id="WP_025413427.1">
    <property type="nucleotide sequence ID" value="NZ_CP007128.1"/>
</dbReference>
<dbReference type="InterPro" id="IPR006102">
    <property type="entry name" value="Ig-like_GH2"/>
</dbReference>
<dbReference type="Pfam" id="PF02837">
    <property type="entry name" value="Glyco_hydro_2_N"/>
    <property type="match status" value="1"/>
</dbReference>
<dbReference type="Pfam" id="PF00703">
    <property type="entry name" value="Glyco_hydro_2"/>
    <property type="match status" value="1"/>
</dbReference>
<evidence type="ECO:0000256" key="2">
    <source>
        <dbReference type="ARBA" id="ARBA00022801"/>
    </source>
</evidence>
<dbReference type="GO" id="GO:0004553">
    <property type="term" value="F:hydrolase activity, hydrolyzing O-glycosyl compounds"/>
    <property type="evidence" value="ECO:0007669"/>
    <property type="project" value="InterPro"/>
</dbReference>
<evidence type="ECO:0000256" key="4">
    <source>
        <dbReference type="SAM" id="SignalP"/>
    </source>
</evidence>
<feature type="signal peptide" evidence="4">
    <location>
        <begin position="1"/>
        <end position="17"/>
    </location>
</feature>
<evidence type="ECO:0000313" key="9">
    <source>
        <dbReference type="Proteomes" id="UP000019151"/>
    </source>
</evidence>
<dbReference type="Gene3D" id="2.60.40.10">
    <property type="entry name" value="Immunoglobulins"/>
    <property type="match status" value="1"/>
</dbReference>
<evidence type="ECO:0000313" key="8">
    <source>
        <dbReference type="EMBL" id="AHG91996.1"/>
    </source>
</evidence>
<dbReference type="STRING" id="861299.J421_4459"/>
<accession>W0RMJ5</accession>
<dbReference type="GO" id="GO:0005975">
    <property type="term" value="P:carbohydrate metabolic process"/>
    <property type="evidence" value="ECO:0007669"/>
    <property type="project" value="InterPro"/>
</dbReference>
<dbReference type="InterPro" id="IPR013783">
    <property type="entry name" value="Ig-like_fold"/>
</dbReference>
<dbReference type="HOGENOM" id="CLU_315619_0_0_0"/>
<dbReference type="InterPro" id="IPR051913">
    <property type="entry name" value="GH2_Domain-Containing"/>
</dbReference>
<dbReference type="AlphaFoldDB" id="W0RMJ5"/>
<dbReference type="PANTHER" id="PTHR42732">
    <property type="entry name" value="BETA-GALACTOSIDASE"/>
    <property type="match status" value="1"/>
</dbReference>
<dbReference type="Proteomes" id="UP000019151">
    <property type="component" value="Chromosome"/>
</dbReference>
<dbReference type="SUPFAM" id="SSF49785">
    <property type="entry name" value="Galactose-binding domain-like"/>
    <property type="match status" value="1"/>
</dbReference>
<dbReference type="eggNOG" id="COG3250">
    <property type="taxonomic scope" value="Bacteria"/>
</dbReference>
<dbReference type="InterPro" id="IPR006103">
    <property type="entry name" value="Glyco_hydro_2_cat"/>
</dbReference>
<protein>
    <submittedName>
        <fullName evidence="8">Glycoside hydrolase family 2 sugar binding protein</fullName>
    </submittedName>
</protein>
<evidence type="ECO:0000259" key="5">
    <source>
        <dbReference type="Pfam" id="PF00703"/>
    </source>
</evidence>
<dbReference type="KEGG" id="gba:J421_4459"/>
<dbReference type="OrthoDB" id="9801077at2"/>
<comment type="similarity">
    <text evidence="1">Belongs to the glycosyl hydrolase 2 family.</text>
</comment>
<dbReference type="InterPro" id="IPR017853">
    <property type="entry name" value="GH"/>
</dbReference>
<dbReference type="EMBL" id="CP007128">
    <property type="protein sequence ID" value="AHG91996.1"/>
    <property type="molecule type" value="Genomic_DNA"/>
</dbReference>
<keyword evidence="9" id="KW-1185">Reference proteome</keyword>
<feature type="domain" description="Glycosyl hydrolases family 2 sugar binding" evidence="7">
    <location>
        <begin position="40"/>
        <end position="158"/>
    </location>
</feature>
<dbReference type="InterPro" id="IPR006104">
    <property type="entry name" value="Glyco_hydro_2_N"/>
</dbReference>
<feature type="chain" id="PRO_5004795739" evidence="4">
    <location>
        <begin position="18"/>
        <end position="938"/>
    </location>
</feature>
<evidence type="ECO:0000256" key="1">
    <source>
        <dbReference type="ARBA" id="ARBA00007401"/>
    </source>
</evidence>
<dbReference type="PATRIC" id="fig|861299.3.peg.4514"/>
<evidence type="ECO:0000256" key="3">
    <source>
        <dbReference type="ARBA" id="ARBA00023295"/>
    </source>
</evidence>
<keyword evidence="4" id="KW-0732">Signal</keyword>
<dbReference type="SUPFAM" id="SSF49303">
    <property type="entry name" value="beta-Galactosidase/glucuronidase domain"/>
    <property type="match status" value="1"/>
</dbReference>
<evidence type="ECO:0000259" key="7">
    <source>
        <dbReference type="Pfam" id="PF02837"/>
    </source>
</evidence>